<dbReference type="SMART" id="SM00324">
    <property type="entry name" value="RhoGAP"/>
    <property type="match status" value="1"/>
</dbReference>
<dbReference type="AlphaFoldDB" id="A0A2P6TPZ5"/>
<gene>
    <name evidence="3" type="ORF">C2E21_5251</name>
</gene>
<dbReference type="InterPro" id="IPR000198">
    <property type="entry name" value="RhoGAP_dom"/>
</dbReference>
<feature type="domain" description="Rho-GAP" evidence="2">
    <location>
        <begin position="15"/>
        <end position="205"/>
    </location>
</feature>
<evidence type="ECO:0000313" key="3">
    <source>
        <dbReference type="EMBL" id="PRW56100.1"/>
    </source>
</evidence>
<dbReference type="OrthoDB" id="524326at2759"/>
<dbReference type="PANTHER" id="PTHR15904">
    <property type="entry name" value="FAM13"/>
    <property type="match status" value="1"/>
</dbReference>
<dbReference type="SUPFAM" id="SSF48350">
    <property type="entry name" value="GTPase activation domain, GAP"/>
    <property type="match status" value="1"/>
</dbReference>
<name>A0A2P6TPZ5_CHLSO</name>
<accession>A0A2P6TPZ5</accession>
<dbReference type="Gene3D" id="1.10.555.10">
    <property type="entry name" value="Rho GTPase activation protein"/>
    <property type="match status" value="1"/>
</dbReference>
<keyword evidence="4" id="KW-1185">Reference proteome</keyword>
<evidence type="ECO:0000259" key="2">
    <source>
        <dbReference type="PROSITE" id="PS50238"/>
    </source>
</evidence>
<dbReference type="STRING" id="3076.A0A2P6TPZ5"/>
<dbReference type="InterPro" id="IPR039102">
    <property type="entry name" value="FAM13"/>
</dbReference>
<dbReference type="InterPro" id="IPR008936">
    <property type="entry name" value="Rho_GTPase_activation_prot"/>
</dbReference>
<proteinExistence type="predicted"/>
<dbReference type="PROSITE" id="PS50238">
    <property type="entry name" value="RHOGAP"/>
    <property type="match status" value="1"/>
</dbReference>
<evidence type="ECO:0000313" key="4">
    <source>
        <dbReference type="Proteomes" id="UP000239899"/>
    </source>
</evidence>
<organism evidence="3 4">
    <name type="scientific">Chlorella sorokiniana</name>
    <name type="common">Freshwater green alga</name>
    <dbReference type="NCBI Taxonomy" id="3076"/>
    <lineage>
        <taxon>Eukaryota</taxon>
        <taxon>Viridiplantae</taxon>
        <taxon>Chlorophyta</taxon>
        <taxon>core chlorophytes</taxon>
        <taxon>Trebouxiophyceae</taxon>
        <taxon>Chlorellales</taxon>
        <taxon>Chlorellaceae</taxon>
        <taxon>Chlorella clade</taxon>
        <taxon>Chlorella</taxon>
    </lineage>
</organism>
<dbReference type="GO" id="GO:0007165">
    <property type="term" value="P:signal transduction"/>
    <property type="evidence" value="ECO:0007669"/>
    <property type="project" value="InterPro"/>
</dbReference>
<dbReference type="EMBL" id="LHPG02000009">
    <property type="protein sequence ID" value="PRW56100.1"/>
    <property type="molecule type" value="Genomic_DNA"/>
</dbReference>
<reference evidence="3 4" key="1">
    <citation type="journal article" date="2018" name="Plant J.">
        <title>Genome sequences of Chlorella sorokiniana UTEX 1602 and Micractinium conductrix SAG 241.80: implications to maltose excretion by a green alga.</title>
        <authorList>
            <person name="Arriola M.B."/>
            <person name="Velmurugan N."/>
            <person name="Zhang Y."/>
            <person name="Plunkett M.H."/>
            <person name="Hondzo H."/>
            <person name="Barney B.M."/>
        </authorList>
    </citation>
    <scope>NUCLEOTIDE SEQUENCE [LARGE SCALE GENOMIC DNA]</scope>
    <source>
        <strain evidence="4">UTEX 1602</strain>
    </source>
</reference>
<feature type="region of interest" description="Disordered" evidence="1">
    <location>
        <begin position="322"/>
        <end position="344"/>
    </location>
</feature>
<dbReference type="Pfam" id="PF00620">
    <property type="entry name" value="RhoGAP"/>
    <property type="match status" value="1"/>
</dbReference>
<protein>
    <submittedName>
        <fullName evidence="3">Rho GTPase-activating 4 isoform X3</fullName>
    </submittedName>
</protein>
<evidence type="ECO:0000256" key="1">
    <source>
        <dbReference type="SAM" id="MobiDB-lite"/>
    </source>
</evidence>
<dbReference type="PANTHER" id="PTHR15904:SF17">
    <property type="entry name" value="RHO-GAP DOMAIN-CONTAINING PROTEIN"/>
    <property type="match status" value="1"/>
</dbReference>
<comment type="caution">
    <text evidence="3">The sequence shown here is derived from an EMBL/GenBank/DDBJ whole genome shotgun (WGS) entry which is preliminary data.</text>
</comment>
<dbReference type="Proteomes" id="UP000239899">
    <property type="component" value="Unassembled WGS sequence"/>
</dbReference>
<sequence length="457" mass="47750">MSLAGAGCGPKAFGVSLRELAAAGHPPVVLQDCLRWLALRGLTAQRLFAGPAAGDKRKLLALRHLYDTGRRPLRSKSCRDKEPQLVASLLLLWLGSLPEPLFPAALVPELVDSQQSDYYEERLASVRGLLKRADPYVVEALFPLFELLHHYWINQADRDSSLQDLGRLLTPAVFGTARQHGLPPADGGLLSDTVEMLISEYRPLFTQPFNLRRYEADAARQAAAEAARTDAAGMPSSPLLTPIRCERLSVMVPEGLGSPFGDCCATPLAPESPVSAFLAAAMEQAASASASPSPRQAPTPQAQPAFTSVAVVPLVGAAPARSGLSALQTPPPLQPHSPMGHHHHAEADAHLEETFSSLLESTVGGMLFGGDLLAAEAAPAPAPGGPIGMELTAGCHPMGGSSVAGDADMQPMSPVAVLPETASDGGDTSDGSDCDALPAGKSPFAWQRASTAGLALC</sequence>